<evidence type="ECO:0000313" key="3">
    <source>
        <dbReference type="Proteomes" id="UP001500013"/>
    </source>
</evidence>
<feature type="region of interest" description="Disordered" evidence="1">
    <location>
        <begin position="42"/>
        <end position="68"/>
    </location>
</feature>
<keyword evidence="3" id="KW-1185">Reference proteome</keyword>
<gene>
    <name evidence="2" type="ORF">GCM10009817_10080</name>
</gene>
<dbReference type="Proteomes" id="UP001500013">
    <property type="component" value="Unassembled WGS sequence"/>
</dbReference>
<name>A0ABN2RNC4_9MICO</name>
<accession>A0ABN2RNC4</accession>
<dbReference type="EMBL" id="BAAAPU010000003">
    <property type="protein sequence ID" value="GAA1971963.1"/>
    <property type="molecule type" value="Genomic_DNA"/>
</dbReference>
<protein>
    <submittedName>
        <fullName evidence="2">Uncharacterized protein</fullName>
    </submittedName>
</protein>
<comment type="caution">
    <text evidence="2">The sequence shown here is derived from an EMBL/GenBank/DDBJ whole genome shotgun (WGS) entry which is preliminary data.</text>
</comment>
<sequence length="68" mass="7114">MDSCGLTAETLSQPDSAEPATGWDMGPPATLSCSLHYSEGQQRCPRFGPGRAGSLGSTPPVPDARRPR</sequence>
<reference evidence="2 3" key="1">
    <citation type="journal article" date="2019" name="Int. J. Syst. Evol. Microbiol.">
        <title>The Global Catalogue of Microorganisms (GCM) 10K type strain sequencing project: providing services to taxonomists for standard genome sequencing and annotation.</title>
        <authorList>
            <consortium name="The Broad Institute Genomics Platform"/>
            <consortium name="The Broad Institute Genome Sequencing Center for Infectious Disease"/>
            <person name="Wu L."/>
            <person name="Ma J."/>
        </authorList>
    </citation>
    <scope>NUCLEOTIDE SEQUENCE [LARGE SCALE GENOMIC DNA]</scope>
    <source>
        <strain evidence="2 3">JCM 15628</strain>
    </source>
</reference>
<feature type="region of interest" description="Disordered" evidence="1">
    <location>
        <begin position="1"/>
        <end position="27"/>
    </location>
</feature>
<evidence type="ECO:0000256" key="1">
    <source>
        <dbReference type="SAM" id="MobiDB-lite"/>
    </source>
</evidence>
<evidence type="ECO:0000313" key="2">
    <source>
        <dbReference type="EMBL" id="GAA1971963.1"/>
    </source>
</evidence>
<proteinExistence type="predicted"/>
<organism evidence="2 3">
    <name type="scientific">Terrabacter lapilli</name>
    <dbReference type="NCBI Taxonomy" id="436231"/>
    <lineage>
        <taxon>Bacteria</taxon>
        <taxon>Bacillati</taxon>
        <taxon>Actinomycetota</taxon>
        <taxon>Actinomycetes</taxon>
        <taxon>Micrococcales</taxon>
        <taxon>Intrasporangiaceae</taxon>
        <taxon>Terrabacter</taxon>
    </lineage>
</organism>